<feature type="compositionally biased region" description="Basic and acidic residues" evidence="15">
    <location>
        <begin position="789"/>
        <end position="825"/>
    </location>
</feature>
<keyword evidence="9" id="KW-0539">Nucleus</keyword>
<feature type="compositionally biased region" description="Basic and acidic residues" evidence="15">
    <location>
        <begin position="325"/>
        <end position="337"/>
    </location>
</feature>
<feature type="region of interest" description="Disordered" evidence="15">
    <location>
        <begin position="1829"/>
        <end position="1894"/>
    </location>
</feature>
<dbReference type="InterPro" id="IPR048830">
    <property type="entry name" value="PCF11_helical"/>
</dbReference>
<reference evidence="17 18" key="1">
    <citation type="journal article" date="2014" name="Curr. Biol.">
        <title>The genome of the clonal raider ant Cerapachys biroi.</title>
        <authorList>
            <person name="Oxley P.R."/>
            <person name="Ji L."/>
            <person name="Fetter-Pruneda I."/>
            <person name="McKenzie S.K."/>
            <person name="Li C."/>
            <person name="Hu H."/>
            <person name="Zhang G."/>
            <person name="Kronauer D.J."/>
        </authorList>
    </citation>
    <scope>NUCLEOTIDE SEQUENCE [LARGE SCALE GENOMIC DNA]</scope>
</reference>
<feature type="compositionally biased region" description="Low complexity" evidence="15">
    <location>
        <begin position="472"/>
        <end position="491"/>
    </location>
</feature>
<dbReference type="InterPro" id="IPR045154">
    <property type="entry name" value="PCF11-like"/>
</dbReference>
<evidence type="ECO:0000256" key="8">
    <source>
        <dbReference type="ARBA" id="ARBA00023054"/>
    </source>
</evidence>
<feature type="compositionally biased region" description="Basic and acidic residues" evidence="15">
    <location>
        <begin position="1641"/>
        <end position="1665"/>
    </location>
</feature>
<feature type="compositionally biased region" description="Polar residues" evidence="15">
    <location>
        <begin position="1355"/>
        <end position="1366"/>
    </location>
</feature>
<dbReference type="InterPro" id="IPR047415">
    <property type="entry name" value="Pcf11_CID"/>
</dbReference>
<evidence type="ECO:0000256" key="10">
    <source>
        <dbReference type="ARBA" id="ARBA00057101"/>
    </source>
</evidence>
<evidence type="ECO:0000256" key="2">
    <source>
        <dbReference type="ARBA" id="ARBA00022481"/>
    </source>
</evidence>
<evidence type="ECO:0000256" key="13">
    <source>
        <dbReference type="ARBA" id="ARBA00083113"/>
    </source>
</evidence>
<evidence type="ECO:0000256" key="4">
    <source>
        <dbReference type="ARBA" id="ARBA00022553"/>
    </source>
</evidence>
<feature type="domain" description="CID" evidence="16">
    <location>
        <begin position="5"/>
        <end position="133"/>
    </location>
</feature>
<feature type="region of interest" description="Disordered" evidence="15">
    <location>
        <begin position="1624"/>
        <end position="1742"/>
    </location>
</feature>
<dbReference type="InterPro" id="IPR021605">
    <property type="entry name" value="Pcf11_Clp1-ID"/>
</dbReference>
<feature type="compositionally biased region" description="Low complexity" evidence="15">
    <location>
        <begin position="915"/>
        <end position="928"/>
    </location>
</feature>
<feature type="region of interest" description="Disordered" evidence="15">
    <location>
        <begin position="364"/>
        <end position="825"/>
    </location>
</feature>
<feature type="compositionally biased region" description="Basic and acidic residues" evidence="15">
    <location>
        <begin position="1834"/>
        <end position="1848"/>
    </location>
</feature>
<keyword evidence="3" id="KW-1017">Isopeptide bond</keyword>
<dbReference type="GO" id="GO:0005849">
    <property type="term" value="C:mRNA cleavage factor complex"/>
    <property type="evidence" value="ECO:0007669"/>
    <property type="project" value="InterPro"/>
</dbReference>
<dbReference type="FunFam" id="1.25.40.90:FF:000015">
    <property type="entry name" value="Pre-mRNA cleavage complex 2 protein Pcf11"/>
    <property type="match status" value="1"/>
</dbReference>
<feature type="compositionally biased region" description="Polar residues" evidence="15">
    <location>
        <begin position="1042"/>
        <end position="1059"/>
    </location>
</feature>
<feature type="coiled-coil region" evidence="14">
    <location>
        <begin position="184"/>
        <end position="223"/>
    </location>
</feature>
<feature type="region of interest" description="Disordered" evidence="15">
    <location>
        <begin position="302"/>
        <end position="340"/>
    </location>
</feature>
<keyword evidence="5" id="KW-0507">mRNA processing</keyword>
<dbReference type="STRING" id="2015173.A0A026W7L2"/>
<keyword evidence="8 14" id="KW-0175">Coiled coil</keyword>
<dbReference type="Gene3D" id="1.25.40.90">
    <property type="match status" value="1"/>
</dbReference>
<dbReference type="Proteomes" id="UP000053097">
    <property type="component" value="Unassembled WGS sequence"/>
</dbReference>
<feature type="compositionally biased region" description="Polar residues" evidence="15">
    <location>
        <begin position="1686"/>
        <end position="1697"/>
    </location>
</feature>
<evidence type="ECO:0000256" key="5">
    <source>
        <dbReference type="ARBA" id="ARBA00022664"/>
    </source>
</evidence>
<comment type="subunit">
    <text evidence="11">Associates with the phosphorylated CTD domain of POLR2A /RNA polymerase II.</text>
</comment>
<keyword evidence="18" id="KW-1185">Reference proteome</keyword>
<dbReference type="InterPro" id="IPR006569">
    <property type="entry name" value="CID_dom"/>
</dbReference>
<feature type="compositionally biased region" description="Basic residues" evidence="15">
    <location>
        <begin position="552"/>
        <end position="564"/>
    </location>
</feature>
<dbReference type="PANTHER" id="PTHR15921:SF3">
    <property type="entry name" value="PRE-MRNA CLEAVAGE COMPLEX 2 PROTEIN PCF11"/>
    <property type="match status" value="1"/>
</dbReference>
<evidence type="ECO:0000256" key="3">
    <source>
        <dbReference type="ARBA" id="ARBA00022499"/>
    </source>
</evidence>
<feature type="region of interest" description="Disordered" evidence="15">
    <location>
        <begin position="905"/>
        <end position="928"/>
    </location>
</feature>
<evidence type="ECO:0000256" key="12">
    <source>
        <dbReference type="ARBA" id="ARBA00068814"/>
    </source>
</evidence>
<name>A0A026W7L2_OOCBI</name>
<organism evidence="17 18">
    <name type="scientific">Ooceraea biroi</name>
    <name type="common">Clonal raider ant</name>
    <name type="synonym">Cerapachys biroi</name>
    <dbReference type="NCBI Taxonomy" id="2015173"/>
    <lineage>
        <taxon>Eukaryota</taxon>
        <taxon>Metazoa</taxon>
        <taxon>Ecdysozoa</taxon>
        <taxon>Arthropoda</taxon>
        <taxon>Hexapoda</taxon>
        <taxon>Insecta</taxon>
        <taxon>Pterygota</taxon>
        <taxon>Neoptera</taxon>
        <taxon>Endopterygota</taxon>
        <taxon>Hymenoptera</taxon>
        <taxon>Apocrita</taxon>
        <taxon>Aculeata</taxon>
        <taxon>Formicoidea</taxon>
        <taxon>Formicidae</taxon>
        <taxon>Dorylinae</taxon>
        <taxon>Ooceraea</taxon>
    </lineage>
</organism>
<feature type="compositionally biased region" description="Basic and acidic residues" evidence="15">
    <location>
        <begin position="743"/>
        <end position="781"/>
    </location>
</feature>
<evidence type="ECO:0000256" key="7">
    <source>
        <dbReference type="ARBA" id="ARBA00022990"/>
    </source>
</evidence>
<dbReference type="OrthoDB" id="343582at2759"/>
<dbReference type="Pfam" id="PF04818">
    <property type="entry name" value="CID"/>
    <property type="match status" value="1"/>
</dbReference>
<dbReference type="PANTHER" id="PTHR15921">
    <property type="entry name" value="PRE-MRNA CLEAVAGE COMPLEX II"/>
    <property type="match status" value="1"/>
</dbReference>
<keyword evidence="7" id="KW-0007">Acetylation</keyword>
<feature type="compositionally biased region" description="Polar residues" evidence="15">
    <location>
        <begin position="375"/>
        <end position="385"/>
    </location>
</feature>
<feature type="region of interest" description="Disordered" evidence="15">
    <location>
        <begin position="1042"/>
        <end position="1089"/>
    </location>
</feature>
<dbReference type="Pfam" id="PF11526">
    <property type="entry name" value="Pfc11_Clp1_ID"/>
    <property type="match status" value="1"/>
</dbReference>
<dbReference type="PROSITE" id="PS51391">
    <property type="entry name" value="CID"/>
    <property type="match status" value="1"/>
</dbReference>
<evidence type="ECO:0000256" key="6">
    <source>
        <dbReference type="ARBA" id="ARBA00022843"/>
    </source>
</evidence>
<dbReference type="InterPro" id="IPR008942">
    <property type="entry name" value="ENTH_VHS"/>
</dbReference>
<feature type="region of interest" description="Disordered" evidence="15">
    <location>
        <begin position="1541"/>
        <end position="1568"/>
    </location>
</feature>
<evidence type="ECO:0000256" key="14">
    <source>
        <dbReference type="SAM" id="Coils"/>
    </source>
</evidence>
<evidence type="ECO:0000259" key="16">
    <source>
        <dbReference type="PROSITE" id="PS51391"/>
    </source>
</evidence>
<keyword evidence="4" id="KW-0597">Phosphoprotein</keyword>
<dbReference type="GO" id="GO:0005737">
    <property type="term" value="C:cytoplasm"/>
    <property type="evidence" value="ECO:0007669"/>
    <property type="project" value="TreeGrafter"/>
</dbReference>
<dbReference type="SMART" id="SM00582">
    <property type="entry name" value="RPR"/>
    <property type="match status" value="1"/>
</dbReference>
<evidence type="ECO:0000256" key="1">
    <source>
        <dbReference type="ARBA" id="ARBA00004123"/>
    </source>
</evidence>
<comment type="function">
    <text evidence="10">Component of pre-mRNA cleavage complex II, which promotes transcription termination by RNA polymerase II.</text>
</comment>
<feature type="compositionally biased region" description="Basic and acidic residues" evidence="15">
    <location>
        <begin position="514"/>
        <end position="533"/>
    </location>
</feature>
<feature type="compositionally biased region" description="Basic residues" evidence="15">
    <location>
        <begin position="492"/>
        <end position="503"/>
    </location>
</feature>
<dbReference type="Pfam" id="PF20845">
    <property type="entry name" value="Pcf11_helical"/>
    <property type="match status" value="1"/>
</dbReference>
<dbReference type="OMA" id="QYHGGFN"/>
<proteinExistence type="predicted"/>
<dbReference type="SUPFAM" id="SSF48464">
    <property type="entry name" value="ENTH/VHS domain"/>
    <property type="match status" value="1"/>
</dbReference>
<dbReference type="GO" id="GO:0003729">
    <property type="term" value="F:mRNA binding"/>
    <property type="evidence" value="ECO:0007669"/>
    <property type="project" value="InterPro"/>
</dbReference>
<evidence type="ECO:0000256" key="11">
    <source>
        <dbReference type="ARBA" id="ARBA00063659"/>
    </source>
</evidence>
<accession>A0A026W7L2</accession>
<feature type="compositionally biased region" description="Low complexity" evidence="15">
    <location>
        <begin position="423"/>
        <end position="458"/>
    </location>
</feature>
<evidence type="ECO:0000256" key="15">
    <source>
        <dbReference type="SAM" id="MobiDB-lite"/>
    </source>
</evidence>
<protein>
    <recommendedName>
        <fullName evidence="12">Pre-mRNA cleavage complex 2 protein Pcf11</fullName>
    </recommendedName>
    <alternativeName>
        <fullName evidence="13">Pre-mRNA cleavage complex II protein Pcf11</fullName>
    </alternativeName>
</protein>
<evidence type="ECO:0000313" key="17">
    <source>
        <dbReference type="EMBL" id="EZA52087.1"/>
    </source>
</evidence>
<keyword evidence="2" id="KW-0488">Methylation</keyword>
<keyword evidence="6" id="KW-0832">Ubl conjugation</keyword>
<dbReference type="EMBL" id="KK107353">
    <property type="protein sequence ID" value="EZA52087.1"/>
    <property type="molecule type" value="Genomic_DNA"/>
</dbReference>
<feature type="compositionally biased region" description="Pro residues" evidence="15">
    <location>
        <begin position="730"/>
        <end position="739"/>
    </location>
</feature>
<dbReference type="Pfam" id="PF23228">
    <property type="entry name" value="zf_PCFS4"/>
    <property type="match status" value="1"/>
</dbReference>
<evidence type="ECO:0000256" key="9">
    <source>
        <dbReference type="ARBA" id="ARBA00023242"/>
    </source>
</evidence>
<dbReference type="GO" id="GO:0006369">
    <property type="term" value="P:termination of RNA polymerase II transcription"/>
    <property type="evidence" value="ECO:0007669"/>
    <property type="project" value="InterPro"/>
</dbReference>
<feature type="compositionally biased region" description="Polar residues" evidence="15">
    <location>
        <begin position="1553"/>
        <end position="1562"/>
    </location>
</feature>
<gene>
    <name evidence="17" type="ORF">X777_09095</name>
</gene>
<comment type="subcellular location">
    <subcellularLocation>
        <location evidence="1">Nucleus</location>
    </subcellularLocation>
</comment>
<dbReference type="GO" id="GO:0000993">
    <property type="term" value="F:RNA polymerase II complex binding"/>
    <property type="evidence" value="ECO:0007669"/>
    <property type="project" value="InterPro"/>
</dbReference>
<dbReference type="CDD" id="cd16982">
    <property type="entry name" value="CID_Pcf11"/>
    <property type="match status" value="1"/>
</dbReference>
<feature type="compositionally biased region" description="Polar residues" evidence="15">
    <location>
        <begin position="629"/>
        <end position="651"/>
    </location>
</feature>
<feature type="compositionally biased region" description="Low complexity" evidence="15">
    <location>
        <begin position="535"/>
        <end position="546"/>
    </location>
</feature>
<dbReference type="InterPro" id="IPR057242">
    <property type="entry name" value="PCFS4-like"/>
</dbReference>
<feature type="region of interest" description="Disordered" evidence="15">
    <location>
        <begin position="1318"/>
        <end position="1366"/>
    </location>
</feature>
<feature type="compositionally biased region" description="Basic and acidic residues" evidence="15">
    <location>
        <begin position="1705"/>
        <end position="1731"/>
    </location>
</feature>
<dbReference type="GO" id="GO:0031124">
    <property type="term" value="P:mRNA 3'-end processing"/>
    <property type="evidence" value="ECO:0007669"/>
    <property type="project" value="InterPro"/>
</dbReference>
<evidence type="ECO:0000313" key="18">
    <source>
        <dbReference type="Proteomes" id="UP000053097"/>
    </source>
</evidence>
<feature type="compositionally biased region" description="Low complexity" evidence="15">
    <location>
        <begin position="386"/>
        <end position="409"/>
    </location>
</feature>
<sequence length="1894" mass="208795">MASTKSKEVADEYISSLSDLTINSKPLINMLTMLAEDNIEHASAIVQAVETHLQKVRSDIKLPVLYLIDSIVKNVNGDYLNLFTQNIVNTFCGVFEKVDENTRASMWKLRQTWNDVFPPKKLFSLDVRVQSIDPAWPIIHAAPTSISSGSIHVNPRFLSIPQQTATSIVQPVKLPPGEPVTTTEAVMREQLLKKQRELIELQKKKIELELLQAKASLEQQQRQLDKQAGSFKTEMVVPTTHASSTDTTEQGKPIAPVIPNQTSKQVMKQFPAAAASLLKNAGANGGPRIAPASSIAVASAKPVSRDPRLKPTPAVQDVAVPTVDPRQRPGTPKESRGESQTQAIANIIVNSNQLKQQLLSKPTATINKPPASPAGSDNPTLLSVMNNNHTDTNLNNVNNKNISANINKDAVSHRTSQKKDPRLSNTSSGNLNSNNSSSNKSLSLGSNSSSSVLLASNRGSGGGDSKSKESKSSSSRSSSSSSAEKSSASSKSSHRKLGSKSRSKPPLTCPNKILKVDRDSSPVRSKSREKDSGDSSPSSRTPPQSSFQASSKSRKKNTKSRKRSPSPPYRIPRRNDSKSSSSLSSSGGVTEEEQSGSLIVSPPHPPAFKEIRPNARQRNYVRRNKDDSLSPQHSPASAGNAQSAAEPTLESSSKDEDLRAPLSLPNTAVSLSEKKEDLDLRVLPSVNTNKRRSEEHTDTTSVKKTKAEKFDALFGNEDVDLRTLTHPKAGRPPTPPPPVISGEDGKDSWAKLKSPSKNERDKQVNNADDKRDRDRNRDRLGRLRLYNKLPDDPKERRRTLSNEEQDIRPGRRGRENDKPERNDDRNIEIIMKQAAEQLNQGTITKTQYNTLIQEVLHMSEDRKLRAAQRKEKEAGTVIWEKGINMDMPGDRAATFNPSNDKEMMRGGKEHPMPRNPNGPRWQNQQPWQQPWAHPPGPPYSGPQGHFNSDMRHVGPWQNPRHFGPMRPDYQYHGGFNHNMGHNPRLGPSMMGPMGPNGPIMPNLLSNGPMGPMGPMPSPAMGMGCHPAMMMNNGPMTGLMANSNIPSLASGRNASPNTSAKYDLEDNDQSYGRDATTKSLSAHNRELPPPDSKLLAEIARDTMKSINIDNVPREIRYYGQTGVVFMNWDDPREIGFQDGIRRILIDDKDTITCAFNDQYKEFMYEGEVHRIKLGAPTRELYVDDRWYECYFGGMPITIDLSGKKISVKLEGPPPQVKIGTVKRTDLVVAKINLIINARNMVPVFLDAKPQIFEIEGKPHTLEFIDALQTVLLNGRPFKVEFGGLPKPIIVRDKKHFIRFSVLPRGVRAGYVKIAGMKGEGPIGSPPPVTPLLPQKPKVDAPPVPSQLPVVEHESTSQDGSDLASTSKSDLQLDMLSSVLPSAMAPASGLSYQAEPAENPPAPPAPPLPLNMNELFQRLVETGIVPSPIEQKKQEEEEKKKTEITPVSFDKPETLKVKQPAIVTVLYSGMQCSSCGARFAPELATRYSHHLDWHFRQNRRERDSARKAHSRPWYYDVSDWIQFEEIEDLEDRVQSWFETEKQAETDGMATDDSPQETLQPSVPTGSDEDSRCQVCHDAFEQFYNEEKEEWQLKPAVNYENKNYHPLCLEDHKRALEKSALALDEAVSEIDENKVECSEEATADEIKREESDAETSSKEPESAEHSEQAAEGSLAETAASENKEETENVESSEIAQSETAEQGEAAVEDAKEESAVTESAEKDVSASEGEKALGEEMATMSFDNIKIKEEPMDDDADEQPEGEAFDFANVEVKVEPMDAEPEPEESVVSEPATVDTTYAAVKSSIDGNVELDSTPAAIPAAPSRIKINITKPLNINKEPEESKEKEKEKAAAEMPAEENAEKPLVAASIKPSLKGRKLSNLPPVQKGQELSGLCSIM</sequence>